<name>B8F421_GLAP5</name>
<dbReference type="HOGENOM" id="CLU_3099417_0_0_6"/>
<evidence type="ECO:0000313" key="2">
    <source>
        <dbReference type="Proteomes" id="UP000006743"/>
    </source>
</evidence>
<organism evidence="1 2">
    <name type="scientific">Glaesserella parasuis serovar 5 (strain SH0165)</name>
    <name type="common">Haemophilus parasuis</name>
    <dbReference type="NCBI Taxonomy" id="557723"/>
    <lineage>
        <taxon>Bacteria</taxon>
        <taxon>Pseudomonadati</taxon>
        <taxon>Pseudomonadota</taxon>
        <taxon>Gammaproteobacteria</taxon>
        <taxon>Pasteurellales</taxon>
        <taxon>Pasteurellaceae</taxon>
        <taxon>Glaesserella</taxon>
    </lineage>
</organism>
<keyword evidence="2" id="KW-1185">Reference proteome</keyword>
<protein>
    <submittedName>
        <fullName evidence="1">Uncharacterized protein</fullName>
    </submittedName>
</protein>
<sequence length="51" mass="6038">MFWTLFFSLLQAGRVVKYFAKSHRFCDVKSKKPAIWQVLDIITLSTLYLVQ</sequence>
<evidence type="ECO:0000313" key="1">
    <source>
        <dbReference type="EMBL" id="ACL32074.1"/>
    </source>
</evidence>
<reference evidence="1 2" key="1">
    <citation type="journal article" date="2009" name="J. Bacteriol.">
        <title>Complete genome sequence of Haemophilus parasuis SH0165.</title>
        <authorList>
            <person name="Yue M."/>
            <person name="Yang F."/>
            <person name="Yang J."/>
            <person name="Bei W."/>
            <person name="Cai X."/>
            <person name="Chen L."/>
            <person name="Dong J."/>
            <person name="Zhou R."/>
            <person name="Jin M."/>
            <person name="Jin Q."/>
            <person name="Chen H."/>
        </authorList>
    </citation>
    <scope>NUCLEOTIDE SEQUENCE [LARGE SCALE GENOMIC DNA]</scope>
    <source>
        <strain evidence="1 2">SH0165</strain>
    </source>
</reference>
<gene>
    <name evidence="1" type="ordered locus">HAPS_0394</name>
</gene>
<dbReference type="Proteomes" id="UP000006743">
    <property type="component" value="Chromosome"/>
</dbReference>
<accession>B8F421</accession>
<dbReference type="AlphaFoldDB" id="B8F421"/>
<dbReference type="EMBL" id="CP001321">
    <property type="protein sequence ID" value="ACL32074.1"/>
    <property type="molecule type" value="Genomic_DNA"/>
</dbReference>
<dbReference type="KEGG" id="hap:HAPS_0394"/>
<proteinExistence type="predicted"/>